<dbReference type="EMBL" id="JAAZAL010000128">
    <property type="protein sequence ID" value="NLE31340.1"/>
    <property type="molecule type" value="Genomic_DNA"/>
</dbReference>
<sequence length="97" mass="10745">MGIEKFFPKDSFCGEVLHGGCSTGYPINVNSEKRVDGTINGIARLIQNPNMTQEDIDYCLKVNSKRLGIDQEDLIAKVQDCMGGNCEDDDSQDLDKE</sequence>
<evidence type="ECO:0000313" key="2">
    <source>
        <dbReference type="Proteomes" id="UP000554004"/>
    </source>
</evidence>
<gene>
    <name evidence="1" type="ORF">GX618_03670</name>
</gene>
<organism evidence="1 2">
    <name type="scientific">Candidatus Dojkabacteria bacterium</name>
    <dbReference type="NCBI Taxonomy" id="2099670"/>
    <lineage>
        <taxon>Bacteria</taxon>
        <taxon>Candidatus Dojkabacteria</taxon>
    </lineage>
</organism>
<dbReference type="AlphaFoldDB" id="A0A847EU72"/>
<proteinExistence type="predicted"/>
<evidence type="ECO:0000313" key="1">
    <source>
        <dbReference type="EMBL" id="NLE31340.1"/>
    </source>
</evidence>
<accession>A0A847EU72</accession>
<name>A0A847EU72_9BACT</name>
<protein>
    <submittedName>
        <fullName evidence="1">Uncharacterized protein</fullName>
    </submittedName>
</protein>
<dbReference type="Proteomes" id="UP000554004">
    <property type="component" value="Unassembled WGS sequence"/>
</dbReference>
<comment type="caution">
    <text evidence="1">The sequence shown here is derived from an EMBL/GenBank/DDBJ whole genome shotgun (WGS) entry which is preliminary data.</text>
</comment>
<reference evidence="1 2" key="1">
    <citation type="journal article" date="2020" name="Biotechnol. Biofuels">
        <title>New insights from the biogas microbiome by comprehensive genome-resolved metagenomics of nearly 1600 species originating from multiple anaerobic digesters.</title>
        <authorList>
            <person name="Campanaro S."/>
            <person name="Treu L."/>
            <person name="Rodriguez-R L.M."/>
            <person name="Kovalovszki A."/>
            <person name="Ziels R.M."/>
            <person name="Maus I."/>
            <person name="Zhu X."/>
            <person name="Kougias P.G."/>
            <person name="Basile A."/>
            <person name="Luo G."/>
            <person name="Schluter A."/>
            <person name="Konstantinidis K.T."/>
            <person name="Angelidaki I."/>
        </authorList>
    </citation>
    <scope>NUCLEOTIDE SEQUENCE [LARGE SCALE GENOMIC DNA]</scope>
    <source>
        <strain evidence="1">AS06rmzACSIP_421</strain>
    </source>
</reference>